<feature type="compositionally biased region" description="Polar residues" evidence="1">
    <location>
        <begin position="407"/>
        <end position="416"/>
    </location>
</feature>
<protein>
    <submittedName>
        <fullName evidence="2">Uncharacterized protein</fullName>
    </submittedName>
</protein>
<dbReference type="OrthoDB" id="549395at2759"/>
<dbReference type="Proteomes" id="UP000006906">
    <property type="component" value="Chromosome 12"/>
</dbReference>
<dbReference type="Gramene" id="PNW74631">
    <property type="protein sequence ID" value="PNW74631"/>
    <property type="gene ID" value="CHLRE_12g489500v5"/>
</dbReference>
<dbReference type="AlphaFoldDB" id="A0A2K3D271"/>
<feature type="region of interest" description="Disordered" evidence="1">
    <location>
        <begin position="396"/>
        <end position="427"/>
    </location>
</feature>
<dbReference type="PaxDb" id="3055-EDP05559"/>
<reference evidence="2 3" key="1">
    <citation type="journal article" date="2007" name="Science">
        <title>The Chlamydomonas genome reveals the evolution of key animal and plant functions.</title>
        <authorList>
            <person name="Merchant S.S."/>
            <person name="Prochnik S.E."/>
            <person name="Vallon O."/>
            <person name="Harris E.H."/>
            <person name="Karpowicz S.J."/>
            <person name="Witman G.B."/>
            <person name="Terry A."/>
            <person name="Salamov A."/>
            <person name="Fritz-Laylin L.K."/>
            <person name="Marechal-Drouard L."/>
            <person name="Marshall W.F."/>
            <person name="Qu L.H."/>
            <person name="Nelson D.R."/>
            <person name="Sanderfoot A.A."/>
            <person name="Spalding M.H."/>
            <person name="Kapitonov V.V."/>
            <person name="Ren Q."/>
            <person name="Ferris P."/>
            <person name="Lindquist E."/>
            <person name="Shapiro H."/>
            <person name="Lucas S.M."/>
            <person name="Grimwood J."/>
            <person name="Schmutz J."/>
            <person name="Cardol P."/>
            <person name="Cerutti H."/>
            <person name="Chanfreau G."/>
            <person name="Chen C.L."/>
            <person name="Cognat V."/>
            <person name="Croft M.T."/>
            <person name="Dent R."/>
            <person name="Dutcher S."/>
            <person name="Fernandez E."/>
            <person name="Fukuzawa H."/>
            <person name="Gonzalez-Ballester D."/>
            <person name="Gonzalez-Halphen D."/>
            <person name="Hallmann A."/>
            <person name="Hanikenne M."/>
            <person name="Hippler M."/>
            <person name="Inwood W."/>
            <person name="Jabbari K."/>
            <person name="Kalanon M."/>
            <person name="Kuras R."/>
            <person name="Lefebvre P.A."/>
            <person name="Lemaire S.D."/>
            <person name="Lobanov A.V."/>
            <person name="Lohr M."/>
            <person name="Manuell A."/>
            <person name="Meier I."/>
            <person name="Mets L."/>
            <person name="Mittag M."/>
            <person name="Mittelmeier T."/>
            <person name="Moroney J.V."/>
            <person name="Moseley J."/>
            <person name="Napoli C."/>
            <person name="Nedelcu A.M."/>
            <person name="Niyogi K."/>
            <person name="Novoselov S.V."/>
            <person name="Paulsen I.T."/>
            <person name="Pazour G."/>
            <person name="Purton S."/>
            <person name="Ral J.P."/>
            <person name="Riano-Pachon D.M."/>
            <person name="Riekhof W."/>
            <person name="Rymarquis L."/>
            <person name="Schroda M."/>
            <person name="Stern D."/>
            <person name="Umen J."/>
            <person name="Willows R."/>
            <person name="Wilson N."/>
            <person name="Zimmer S.L."/>
            <person name="Allmer J."/>
            <person name="Balk J."/>
            <person name="Bisova K."/>
            <person name="Chen C.J."/>
            <person name="Elias M."/>
            <person name="Gendler K."/>
            <person name="Hauser C."/>
            <person name="Lamb M.R."/>
            <person name="Ledford H."/>
            <person name="Long J.C."/>
            <person name="Minagawa J."/>
            <person name="Page M.D."/>
            <person name="Pan J."/>
            <person name="Pootakham W."/>
            <person name="Roje S."/>
            <person name="Rose A."/>
            <person name="Stahlberg E."/>
            <person name="Terauchi A.M."/>
            <person name="Yang P."/>
            <person name="Ball S."/>
            <person name="Bowler C."/>
            <person name="Dieckmann C.L."/>
            <person name="Gladyshev V.N."/>
            <person name="Green P."/>
            <person name="Jorgensen R."/>
            <person name="Mayfield S."/>
            <person name="Mueller-Roeber B."/>
            <person name="Rajamani S."/>
            <person name="Sayre R.T."/>
            <person name="Brokstein P."/>
            <person name="Dubchak I."/>
            <person name="Goodstein D."/>
            <person name="Hornick L."/>
            <person name="Huang Y.W."/>
            <person name="Jhaveri J."/>
            <person name="Luo Y."/>
            <person name="Martinez D."/>
            <person name="Ngau W.C."/>
            <person name="Otillar B."/>
            <person name="Poliakov A."/>
            <person name="Porter A."/>
            <person name="Szajkowski L."/>
            <person name="Werner G."/>
            <person name="Zhou K."/>
            <person name="Grigoriev I.V."/>
            <person name="Rokhsar D.S."/>
            <person name="Grossman A.R."/>
        </authorList>
    </citation>
    <scope>NUCLEOTIDE SEQUENCE [LARGE SCALE GENOMIC DNA]</scope>
    <source>
        <strain evidence="3">CC-503</strain>
    </source>
</reference>
<feature type="region of interest" description="Disordered" evidence="1">
    <location>
        <begin position="593"/>
        <end position="616"/>
    </location>
</feature>
<feature type="region of interest" description="Disordered" evidence="1">
    <location>
        <begin position="840"/>
        <end position="868"/>
    </location>
</feature>
<evidence type="ECO:0000313" key="2">
    <source>
        <dbReference type="EMBL" id="PNW74631.1"/>
    </source>
</evidence>
<dbReference type="InParanoid" id="A0A2K3D271"/>
<dbReference type="EMBL" id="CM008973">
    <property type="protein sequence ID" value="PNW74631.1"/>
    <property type="molecule type" value="Genomic_DNA"/>
</dbReference>
<accession>A0A2K3D271</accession>
<feature type="compositionally biased region" description="Low complexity" evidence="1">
    <location>
        <begin position="73"/>
        <end position="90"/>
    </location>
</feature>
<dbReference type="RefSeq" id="XP_042918040.1">
    <property type="nucleotide sequence ID" value="XM_043067895.1"/>
</dbReference>
<feature type="region of interest" description="Disordered" evidence="1">
    <location>
        <begin position="782"/>
        <end position="828"/>
    </location>
</feature>
<feature type="compositionally biased region" description="Pro residues" evidence="1">
    <location>
        <begin position="599"/>
        <end position="616"/>
    </location>
</feature>
<sequence>MSTEDGGAGLQSVQPPEPQDGLAEENDELSALPGAGLMLGDAWTRGQPDPWHANNPPSDVTPKPAVQHDRPLSTLSMSSSCASPSGSRPGTRGGLPAHRVPHVTAQAWGPAASAAALVHGPASLRVIVRSGTTELAGPSSTVKQLHASSLEEGTPVSPRGPDVWILASSTTPPQAPPGGGLTHMPVGAPDGLASFTRPGPGPAARQQASAQGQREAVQQPVWGQARPKGSGHSLTRPPPPGTHNQPTTPAGSSLFFDGWGARRSRGAVLRPGSVAAMPSGHRVPVAAVSSGDAAALAVSFGAGGDMDSGTASALLPKGAPVAYGTEQGATRMVTPPSGPGRAYAHTHPAAVNLWAQTEVLTRPSSSSVATTSGGLGFGQALAAGAALGAAPEYRDPPAFPQLLRGGTATSQSQHHSSAGPMLRTPSAPALHYHMPTGATAAASSAGSVAFVASAASWHVTPLAKSSAMSLANPTAASGPRVAGWGSQRMLTPPSAHVQPDPATVSPHAGGAAASLAAVSPATARLLAMSPTLSVRCMEQPTNALANVMQVQPLSGSSVAPNAASVQMAGGLGNGGGGAPGGLLRDSAGVLVSEADDVPGPQPHDAPPPLPLMPHFAQPPPLVPLSAHAAGAAAALRGLSFGRGPIAGAGDATSTSPRSPPRSPTRPQMGAALSPEASAGPVSAQASFVDLAGQPIHMYTGQPSPRQHSQRTSPRRVEQPPEAPASAGPVKRPVPFSAAAAPVTASPRGLASTSTRALVLGLAGAGTSAKQLNLMMDLGAAEESEMADGADQVPPVFSRRPDPTAAPSPVATPSPHPPPQHQPSVAALGSASAIESVLAPASKPRLRPPPPPQHGKGKSPGQSLASISATGPGYSLRKSLFPDEVETKPLEERLGLAAAIAAVSAGSGSAAAAALRQGVPGQGDQPLGAATSGSQGHQPLILRKKFADRSEPVYYRAAMKKKLLGDMLRVL</sequence>
<feature type="region of interest" description="Disordered" evidence="1">
    <location>
        <begin position="1"/>
        <end position="95"/>
    </location>
</feature>
<feature type="compositionally biased region" description="Polar residues" evidence="1">
    <location>
        <begin position="700"/>
        <end position="711"/>
    </location>
</feature>
<name>A0A2K3D271_CHLRE</name>
<feature type="compositionally biased region" description="Pro residues" evidence="1">
    <location>
        <begin position="803"/>
        <end position="820"/>
    </location>
</feature>
<organism evidence="2 3">
    <name type="scientific">Chlamydomonas reinhardtii</name>
    <name type="common">Chlamydomonas smithii</name>
    <dbReference type="NCBI Taxonomy" id="3055"/>
    <lineage>
        <taxon>Eukaryota</taxon>
        <taxon>Viridiplantae</taxon>
        <taxon>Chlorophyta</taxon>
        <taxon>core chlorophytes</taxon>
        <taxon>Chlorophyceae</taxon>
        <taxon>CS clade</taxon>
        <taxon>Chlamydomonadales</taxon>
        <taxon>Chlamydomonadaceae</taxon>
        <taxon>Chlamydomonas</taxon>
    </lineage>
</organism>
<keyword evidence="3" id="KW-1185">Reference proteome</keyword>
<feature type="region of interest" description="Disordered" evidence="1">
    <location>
        <begin position="695"/>
        <end position="732"/>
    </location>
</feature>
<evidence type="ECO:0000256" key="1">
    <source>
        <dbReference type="SAM" id="MobiDB-lite"/>
    </source>
</evidence>
<evidence type="ECO:0000313" key="3">
    <source>
        <dbReference type="Proteomes" id="UP000006906"/>
    </source>
</evidence>
<proteinExistence type="predicted"/>
<dbReference type="GeneID" id="5716687"/>
<dbReference type="KEGG" id="cre:CHLRE_12g489500v5"/>
<feature type="compositionally biased region" description="Polar residues" evidence="1">
    <location>
        <begin position="242"/>
        <end position="251"/>
    </location>
</feature>
<dbReference type="ExpressionAtlas" id="A0A2K3D271">
    <property type="expression patterns" value="baseline"/>
</dbReference>
<gene>
    <name evidence="2" type="ORF">CHLRE_12g489500v5</name>
</gene>
<feature type="region of interest" description="Disordered" evidence="1">
    <location>
        <begin position="645"/>
        <end position="682"/>
    </location>
</feature>
<feature type="compositionally biased region" description="Low complexity" evidence="1">
    <location>
        <begin position="202"/>
        <end position="214"/>
    </location>
</feature>
<feature type="region of interest" description="Disordered" evidence="1">
    <location>
        <begin position="136"/>
        <end position="258"/>
    </location>
</feature>
<feature type="compositionally biased region" description="Polar residues" evidence="1">
    <location>
        <begin position="136"/>
        <end position="147"/>
    </location>
</feature>